<sequence>MQLGTASHVEETSQLDNDEERNWLVSQPKELLVLEDFIQESWRQWH</sequence>
<organism evidence="2 3">
    <name type="scientific">Vibrio neptunius</name>
    <dbReference type="NCBI Taxonomy" id="170651"/>
    <lineage>
        <taxon>Bacteria</taxon>
        <taxon>Pseudomonadati</taxon>
        <taxon>Pseudomonadota</taxon>
        <taxon>Gammaproteobacteria</taxon>
        <taxon>Vibrionales</taxon>
        <taxon>Vibrionaceae</taxon>
        <taxon>Vibrio</taxon>
    </lineage>
</organism>
<evidence type="ECO:0000313" key="2">
    <source>
        <dbReference type="EMBL" id="MBN3576769.1"/>
    </source>
</evidence>
<protein>
    <submittedName>
        <fullName evidence="2">Uncharacterized protein</fullName>
    </submittedName>
</protein>
<gene>
    <name evidence="2" type="ORF">JYA62_03700</name>
</gene>
<keyword evidence="3" id="KW-1185">Reference proteome</keyword>
<feature type="region of interest" description="Disordered" evidence="1">
    <location>
        <begin position="1"/>
        <end position="21"/>
    </location>
</feature>
<accession>A0ABS2ZXU8</accession>
<evidence type="ECO:0000256" key="1">
    <source>
        <dbReference type="SAM" id="MobiDB-lite"/>
    </source>
</evidence>
<name>A0ABS2ZXU8_9VIBR</name>
<reference evidence="2 3" key="1">
    <citation type="submission" date="2021-02" db="EMBL/GenBank/DDBJ databases">
        <title>Draft Genome Sequences of 5 Vibrio neptunius Strains Isolated From of Bivalve Hatcheries.</title>
        <authorList>
            <person name="Galvis F."/>
            <person name="Barja J.L."/>
            <person name="Lemos M.L."/>
            <person name="Balado M."/>
        </authorList>
    </citation>
    <scope>NUCLEOTIDE SEQUENCE [LARGE SCALE GENOMIC DNA]</scope>
    <source>
        <strain evidence="2 3">PP-145.98</strain>
    </source>
</reference>
<dbReference type="RefSeq" id="WP_157634058.1">
    <property type="nucleotide sequence ID" value="NZ_CAWMDY010000047.1"/>
</dbReference>
<proteinExistence type="predicted"/>
<dbReference type="GeneID" id="88759315"/>
<dbReference type="EMBL" id="JAFHLB010000003">
    <property type="protein sequence ID" value="MBN3576769.1"/>
    <property type="molecule type" value="Genomic_DNA"/>
</dbReference>
<dbReference type="Proteomes" id="UP000779070">
    <property type="component" value="Unassembled WGS sequence"/>
</dbReference>
<evidence type="ECO:0000313" key="3">
    <source>
        <dbReference type="Proteomes" id="UP000779070"/>
    </source>
</evidence>
<comment type="caution">
    <text evidence="2">The sequence shown here is derived from an EMBL/GenBank/DDBJ whole genome shotgun (WGS) entry which is preliminary data.</text>
</comment>